<evidence type="ECO:0008006" key="3">
    <source>
        <dbReference type="Google" id="ProtNLM"/>
    </source>
</evidence>
<gene>
    <name evidence="1" type="ORF">H9815_08730</name>
</gene>
<dbReference type="Proteomes" id="UP000824037">
    <property type="component" value="Unassembled WGS sequence"/>
</dbReference>
<dbReference type="Gene3D" id="3.40.190.10">
    <property type="entry name" value="Periplasmic binding protein-like II"/>
    <property type="match status" value="2"/>
</dbReference>
<comment type="caution">
    <text evidence="1">The sequence shown here is derived from an EMBL/GenBank/DDBJ whole genome shotgun (WGS) entry which is preliminary data.</text>
</comment>
<dbReference type="EMBL" id="DXBY01000149">
    <property type="protein sequence ID" value="HIZ35849.1"/>
    <property type="molecule type" value="Genomic_DNA"/>
</dbReference>
<name>A0A9D2EDT9_9MICO</name>
<evidence type="ECO:0000313" key="2">
    <source>
        <dbReference type="Proteomes" id="UP000824037"/>
    </source>
</evidence>
<evidence type="ECO:0000313" key="1">
    <source>
        <dbReference type="EMBL" id="HIZ35849.1"/>
    </source>
</evidence>
<sequence>MTDFLGLTWDHPRGRNALEAAAPRIGGQDRLHWHVQPLEGFESAPIEELARGYDLLVLDHPHLGDALATDSLRPLDELFDAEQLRAWEQAAIGPALDSYRMAGRLWALPLDAATQVSARRPDLVPEAPTMWTEVEQLAERGLLALSLAGPHAFLSLCSVAVSFGDDPGSTPGQLFQRSTAQRALALLVRLASRAPTGSELLNPIGLLDRMRDRGDIGYIPLVYGYVNYAAPDLAFGPVPTDEGRVGSTLGGTGIAVTRRTDPTPALLEHLRWLLQEHTQRTFIPAHDGQPGLRAAWTDPEVDAAAHGFYSATRHVLESAWVRPRLPGYIPFQSAASAIVRAVVAGERPAAGALDEIEERFATLAAHLRREDLL</sequence>
<reference evidence="1" key="1">
    <citation type="journal article" date="2021" name="PeerJ">
        <title>Extensive microbial diversity within the chicken gut microbiome revealed by metagenomics and culture.</title>
        <authorList>
            <person name="Gilroy R."/>
            <person name="Ravi A."/>
            <person name="Getino M."/>
            <person name="Pursley I."/>
            <person name="Horton D.L."/>
            <person name="Alikhan N.F."/>
            <person name="Baker D."/>
            <person name="Gharbi K."/>
            <person name="Hall N."/>
            <person name="Watson M."/>
            <person name="Adriaenssens E.M."/>
            <person name="Foster-Nyarko E."/>
            <person name="Jarju S."/>
            <person name="Secka A."/>
            <person name="Antonio M."/>
            <person name="Oren A."/>
            <person name="Chaudhuri R.R."/>
            <person name="La Ragione R."/>
            <person name="Hildebrand F."/>
            <person name="Pallen M.J."/>
        </authorList>
    </citation>
    <scope>NUCLEOTIDE SEQUENCE</scope>
    <source>
        <strain evidence="1">ChiGjej4B4-7305</strain>
    </source>
</reference>
<accession>A0A9D2EDT9</accession>
<reference evidence="1" key="2">
    <citation type="submission" date="2021-04" db="EMBL/GenBank/DDBJ databases">
        <authorList>
            <person name="Gilroy R."/>
        </authorList>
    </citation>
    <scope>NUCLEOTIDE SEQUENCE</scope>
    <source>
        <strain evidence="1">ChiGjej4B4-7305</strain>
    </source>
</reference>
<organism evidence="1 2">
    <name type="scientific">Candidatus Ruania gallistercoris</name>
    <dbReference type="NCBI Taxonomy" id="2838746"/>
    <lineage>
        <taxon>Bacteria</taxon>
        <taxon>Bacillati</taxon>
        <taxon>Actinomycetota</taxon>
        <taxon>Actinomycetes</taxon>
        <taxon>Micrococcales</taxon>
        <taxon>Ruaniaceae</taxon>
        <taxon>Ruania</taxon>
    </lineage>
</organism>
<dbReference type="SUPFAM" id="SSF53850">
    <property type="entry name" value="Periplasmic binding protein-like II"/>
    <property type="match status" value="1"/>
</dbReference>
<protein>
    <recommendedName>
        <fullName evidence="3">Extracellular solute-binding protein</fullName>
    </recommendedName>
</protein>
<dbReference type="AlphaFoldDB" id="A0A9D2EDT9"/>
<proteinExistence type="predicted"/>